<evidence type="ECO:0000256" key="3">
    <source>
        <dbReference type="SAM" id="SignalP"/>
    </source>
</evidence>
<evidence type="ECO:0000313" key="5">
    <source>
        <dbReference type="Proteomes" id="UP000295680"/>
    </source>
</evidence>
<dbReference type="AlphaFoldDB" id="A0A4R2JC29"/>
<evidence type="ECO:0008006" key="6">
    <source>
        <dbReference type="Google" id="ProtNLM"/>
    </source>
</evidence>
<feature type="signal peptide" evidence="3">
    <location>
        <begin position="1"/>
        <end position="26"/>
    </location>
</feature>
<feature type="chain" id="PRO_5020308643" description="ABC transporter substrate-binding protein" evidence="3">
    <location>
        <begin position="27"/>
        <end position="333"/>
    </location>
</feature>
<keyword evidence="5" id="KW-1185">Reference proteome</keyword>
<feature type="transmembrane region" description="Helical" evidence="2">
    <location>
        <begin position="304"/>
        <end position="324"/>
    </location>
</feature>
<feature type="region of interest" description="Disordered" evidence="1">
    <location>
        <begin position="162"/>
        <end position="293"/>
    </location>
</feature>
<dbReference type="RefSeq" id="WP_132123264.1">
    <property type="nucleotide sequence ID" value="NZ_SLWS01000009.1"/>
</dbReference>
<gene>
    <name evidence="4" type="ORF">EV192_109269</name>
</gene>
<organism evidence="4 5">
    <name type="scientific">Actinocrispum wychmicini</name>
    <dbReference type="NCBI Taxonomy" id="1213861"/>
    <lineage>
        <taxon>Bacteria</taxon>
        <taxon>Bacillati</taxon>
        <taxon>Actinomycetota</taxon>
        <taxon>Actinomycetes</taxon>
        <taxon>Pseudonocardiales</taxon>
        <taxon>Pseudonocardiaceae</taxon>
        <taxon>Actinocrispum</taxon>
    </lineage>
</organism>
<feature type="compositionally biased region" description="Gly residues" evidence="1">
    <location>
        <begin position="248"/>
        <end position="260"/>
    </location>
</feature>
<dbReference type="OrthoDB" id="4401005at2"/>
<comment type="caution">
    <text evidence="4">The sequence shown here is derived from an EMBL/GenBank/DDBJ whole genome shotgun (WGS) entry which is preliminary data.</text>
</comment>
<keyword evidence="2" id="KW-0472">Membrane</keyword>
<feature type="compositionally biased region" description="Gly residues" evidence="1">
    <location>
        <begin position="222"/>
        <end position="241"/>
    </location>
</feature>
<dbReference type="Proteomes" id="UP000295680">
    <property type="component" value="Unassembled WGS sequence"/>
</dbReference>
<name>A0A4R2JC29_9PSEU</name>
<accession>A0A4R2JC29</accession>
<dbReference type="EMBL" id="SLWS01000009">
    <property type="protein sequence ID" value="TCO54288.1"/>
    <property type="molecule type" value="Genomic_DNA"/>
</dbReference>
<evidence type="ECO:0000256" key="1">
    <source>
        <dbReference type="SAM" id="MobiDB-lite"/>
    </source>
</evidence>
<sequence>MKRTTRKLAGLAAVLVLAAGPAPAWAVDQSKGHPGFCTDGTGVTVVVDFQQLGGTTVVRCNPQGTRGTGLDALKGAGFQIAGVQRWGEAFICRVENRPSAVEKLPVTGKEGYREACVDTPPAAAYWSYWHAGNNCPWAYSQWGVKNRDFAPGGFEGWSFSLNATADSNPKPRIAAVRPGTAGEACTTPDEPAPTSNDPNERQQPQPLPGPNPGTGSPTPGKPSGGAGPGGAAGPGTGGGTSPGTSTQPGGGDPATGGGTGALPPPKPRPSAVADDPARNVAFTGGESLGDVNKEIKDQSGASDYAPWVAGGAVVILIAATWLTARRRKRTRES</sequence>
<keyword evidence="3" id="KW-0732">Signal</keyword>
<keyword evidence="2" id="KW-0812">Transmembrane</keyword>
<protein>
    <recommendedName>
        <fullName evidence="6">ABC transporter substrate-binding protein</fullName>
    </recommendedName>
</protein>
<keyword evidence="2" id="KW-1133">Transmembrane helix</keyword>
<proteinExistence type="predicted"/>
<evidence type="ECO:0000256" key="2">
    <source>
        <dbReference type="SAM" id="Phobius"/>
    </source>
</evidence>
<reference evidence="4 5" key="1">
    <citation type="submission" date="2019-03" db="EMBL/GenBank/DDBJ databases">
        <title>Genomic Encyclopedia of Type Strains, Phase IV (KMG-IV): sequencing the most valuable type-strain genomes for metagenomic binning, comparative biology and taxonomic classification.</title>
        <authorList>
            <person name="Goeker M."/>
        </authorList>
    </citation>
    <scope>NUCLEOTIDE SEQUENCE [LARGE SCALE GENOMIC DNA]</scope>
    <source>
        <strain evidence="4 5">DSM 45934</strain>
    </source>
</reference>
<evidence type="ECO:0000313" key="4">
    <source>
        <dbReference type="EMBL" id="TCO54288.1"/>
    </source>
</evidence>